<keyword evidence="1" id="KW-0812">Transmembrane</keyword>
<keyword evidence="1" id="KW-1133">Transmembrane helix</keyword>
<feature type="transmembrane region" description="Helical" evidence="1">
    <location>
        <begin position="6"/>
        <end position="30"/>
    </location>
</feature>
<feature type="transmembrane region" description="Helical" evidence="1">
    <location>
        <begin position="80"/>
        <end position="100"/>
    </location>
</feature>
<dbReference type="AlphaFoldDB" id="A0ABD6B666"/>
<comment type="caution">
    <text evidence="2">The sequence shown here is derived from an EMBL/GenBank/DDBJ whole genome shotgun (WGS) entry which is preliminary data.</text>
</comment>
<protein>
    <submittedName>
        <fullName evidence="2">AzlD family protein</fullName>
    </submittedName>
</protein>
<dbReference type="InterPro" id="IPR008407">
    <property type="entry name" value="Brnchd-chn_aa_trnsp_AzlD"/>
</dbReference>
<accession>A0ABD6B666</accession>
<dbReference type="Pfam" id="PF05437">
    <property type="entry name" value="AzlD"/>
    <property type="match status" value="1"/>
</dbReference>
<keyword evidence="3" id="KW-1185">Reference proteome</keyword>
<proteinExistence type="predicted"/>
<evidence type="ECO:0000313" key="2">
    <source>
        <dbReference type="EMBL" id="MFD1526427.1"/>
    </source>
</evidence>
<dbReference type="EMBL" id="JBHUDH010000093">
    <property type="protein sequence ID" value="MFD1526427.1"/>
    <property type="molecule type" value="Genomic_DNA"/>
</dbReference>
<organism evidence="2 3">
    <name type="scientific">Halolamina salina</name>
    <dbReference type="NCBI Taxonomy" id="1220023"/>
    <lineage>
        <taxon>Archaea</taxon>
        <taxon>Methanobacteriati</taxon>
        <taxon>Methanobacteriota</taxon>
        <taxon>Stenosarchaea group</taxon>
        <taxon>Halobacteria</taxon>
        <taxon>Halobacteriales</taxon>
        <taxon>Haloferacaceae</taxon>
    </lineage>
</organism>
<evidence type="ECO:0000313" key="3">
    <source>
        <dbReference type="Proteomes" id="UP001597111"/>
    </source>
</evidence>
<dbReference type="RefSeq" id="WP_379818452.1">
    <property type="nucleotide sequence ID" value="NZ_JBHUDH010000093.1"/>
</dbReference>
<reference evidence="2 3" key="1">
    <citation type="journal article" date="2019" name="Int. J. Syst. Evol. Microbiol.">
        <title>The Global Catalogue of Microorganisms (GCM) 10K type strain sequencing project: providing services to taxonomists for standard genome sequencing and annotation.</title>
        <authorList>
            <consortium name="The Broad Institute Genomics Platform"/>
            <consortium name="The Broad Institute Genome Sequencing Center for Infectious Disease"/>
            <person name="Wu L."/>
            <person name="Ma J."/>
        </authorList>
    </citation>
    <scope>NUCLEOTIDE SEQUENCE [LARGE SCALE GENOMIC DNA]</scope>
    <source>
        <strain evidence="2 3">CGMCC 1.12285</strain>
    </source>
</reference>
<gene>
    <name evidence="2" type="ORF">ACFR9S_08975</name>
</gene>
<sequence>MSAVDPTVLAVVAAMAVLTYLTKAGGFWLLGHVDTSERVDAALSALPGAVVVSIVAPELLHGGPSAWLGAAAVVLLTRKTGSLLAAMAGGLGVVLAVRAVL</sequence>
<dbReference type="Proteomes" id="UP001597111">
    <property type="component" value="Unassembled WGS sequence"/>
</dbReference>
<keyword evidence="1" id="KW-0472">Membrane</keyword>
<evidence type="ECO:0000256" key="1">
    <source>
        <dbReference type="SAM" id="Phobius"/>
    </source>
</evidence>
<name>A0ABD6B666_9EURY</name>